<protein>
    <submittedName>
        <fullName evidence="2">Uncharacterized protein</fullName>
    </submittedName>
</protein>
<gene>
    <name evidence="2" type="ORF">S03H2_39464</name>
</gene>
<sequence length="37" mass="4455">GWENSDLRETSLLTTGWAYDGNFTIIIWNVFKRQFFK</sequence>
<dbReference type="EMBL" id="BARU01024406">
    <property type="protein sequence ID" value="GAH49095.1"/>
    <property type="molecule type" value="Genomic_DNA"/>
</dbReference>
<keyword evidence="1" id="KW-0812">Transmembrane</keyword>
<accession>X1GW86</accession>
<keyword evidence="1" id="KW-1133">Transmembrane helix</keyword>
<feature type="non-terminal residue" evidence="2">
    <location>
        <position position="1"/>
    </location>
</feature>
<evidence type="ECO:0000313" key="2">
    <source>
        <dbReference type="EMBL" id="GAH49095.1"/>
    </source>
</evidence>
<proteinExistence type="predicted"/>
<feature type="transmembrane region" description="Helical" evidence="1">
    <location>
        <begin position="12"/>
        <end position="31"/>
    </location>
</feature>
<dbReference type="AlphaFoldDB" id="X1GW86"/>
<keyword evidence="1" id="KW-0472">Membrane</keyword>
<name>X1GW86_9ZZZZ</name>
<organism evidence="2">
    <name type="scientific">marine sediment metagenome</name>
    <dbReference type="NCBI Taxonomy" id="412755"/>
    <lineage>
        <taxon>unclassified sequences</taxon>
        <taxon>metagenomes</taxon>
        <taxon>ecological metagenomes</taxon>
    </lineage>
</organism>
<evidence type="ECO:0000256" key="1">
    <source>
        <dbReference type="SAM" id="Phobius"/>
    </source>
</evidence>
<reference evidence="2" key="1">
    <citation type="journal article" date="2014" name="Front. Microbiol.">
        <title>High frequency of phylogenetically diverse reductive dehalogenase-homologous genes in deep subseafloor sedimentary metagenomes.</title>
        <authorList>
            <person name="Kawai M."/>
            <person name="Futagami T."/>
            <person name="Toyoda A."/>
            <person name="Takaki Y."/>
            <person name="Nishi S."/>
            <person name="Hori S."/>
            <person name="Arai W."/>
            <person name="Tsubouchi T."/>
            <person name="Morono Y."/>
            <person name="Uchiyama I."/>
            <person name="Ito T."/>
            <person name="Fujiyama A."/>
            <person name="Inagaki F."/>
            <person name="Takami H."/>
        </authorList>
    </citation>
    <scope>NUCLEOTIDE SEQUENCE</scope>
    <source>
        <strain evidence="2">Expedition CK06-06</strain>
    </source>
</reference>
<comment type="caution">
    <text evidence="2">The sequence shown here is derived from an EMBL/GenBank/DDBJ whole genome shotgun (WGS) entry which is preliminary data.</text>
</comment>